<dbReference type="NCBIfam" id="TIGR01841">
    <property type="entry name" value="phasin"/>
    <property type="match status" value="1"/>
</dbReference>
<dbReference type="AlphaFoldDB" id="A0A2V3VEI5"/>
<organism evidence="3 4">
    <name type="scientific">Blastomonas natatoria</name>
    <dbReference type="NCBI Taxonomy" id="34015"/>
    <lineage>
        <taxon>Bacteria</taxon>
        <taxon>Pseudomonadati</taxon>
        <taxon>Pseudomonadota</taxon>
        <taxon>Alphaproteobacteria</taxon>
        <taxon>Sphingomonadales</taxon>
        <taxon>Sphingomonadaceae</taxon>
        <taxon>Blastomonas</taxon>
    </lineage>
</organism>
<evidence type="ECO:0000259" key="2">
    <source>
        <dbReference type="Pfam" id="PF09361"/>
    </source>
</evidence>
<dbReference type="RefSeq" id="WP_167398411.1">
    <property type="nucleotide sequence ID" value="NZ_QJJM01000002.1"/>
</dbReference>
<accession>A0A2V3VEI5</accession>
<sequence>MSDQSKTPAVGDAGKAYAAAASAKAEAASAAPKAEPAKAADPVVAPKVAPAAAHAVTPAPVAAKPAPVAKAVAAKPVVKAPEPEMAKPAAKSAKPKTTPKKSAVKASPVAAKAAAPAIEKESKIMTTAETITTETKKAAEAMTERLKSLMGDMSTRAKTAYEKGTEMVSQASEFNKGNVEALVESGKIAAKGAQEMGQAYAEDAKKGFEELTAALKEMTTVKSPTEFIELQTKLVKKSFDTAVAQTSKNSEAFIKLAGDVFQPISNRVSVAVDSFKKAA</sequence>
<evidence type="ECO:0000256" key="1">
    <source>
        <dbReference type="SAM" id="MobiDB-lite"/>
    </source>
</evidence>
<keyword evidence="4" id="KW-1185">Reference proteome</keyword>
<comment type="caution">
    <text evidence="3">The sequence shown here is derived from an EMBL/GenBank/DDBJ whole genome shotgun (WGS) entry which is preliminary data.</text>
</comment>
<dbReference type="EMBL" id="QJJM01000002">
    <property type="protein sequence ID" value="PXW78485.1"/>
    <property type="molecule type" value="Genomic_DNA"/>
</dbReference>
<protein>
    <submittedName>
        <fullName evidence="3">Phasin family protein</fullName>
    </submittedName>
</protein>
<feature type="region of interest" description="Disordered" evidence="1">
    <location>
        <begin position="82"/>
        <end position="107"/>
    </location>
</feature>
<proteinExistence type="predicted"/>
<feature type="domain" description="Phasin" evidence="2">
    <location>
        <begin position="170"/>
        <end position="268"/>
    </location>
</feature>
<gene>
    <name evidence="3" type="ORF">C7451_102156</name>
</gene>
<dbReference type="InterPro" id="IPR010127">
    <property type="entry name" value="Phasin_subfam-1"/>
</dbReference>
<dbReference type="Pfam" id="PF09361">
    <property type="entry name" value="Phasin_2"/>
    <property type="match status" value="1"/>
</dbReference>
<dbReference type="Proteomes" id="UP000248014">
    <property type="component" value="Unassembled WGS sequence"/>
</dbReference>
<evidence type="ECO:0000313" key="3">
    <source>
        <dbReference type="EMBL" id="PXW78485.1"/>
    </source>
</evidence>
<reference evidence="3 4" key="1">
    <citation type="submission" date="2018-05" db="EMBL/GenBank/DDBJ databases">
        <title>Genomic Encyclopedia of Type Strains, Phase IV (KMG-IV): sequencing the most valuable type-strain genomes for metagenomic binning, comparative biology and taxonomic classification.</title>
        <authorList>
            <person name="Goeker M."/>
        </authorList>
    </citation>
    <scope>NUCLEOTIDE SEQUENCE [LARGE SCALE GENOMIC DNA]</scope>
    <source>
        <strain evidence="3 4">DSM 3183</strain>
    </source>
</reference>
<dbReference type="InterPro" id="IPR018968">
    <property type="entry name" value="Phasin"/>
</dbReference>
<feature type="compositionally biased region" description="Basic residues" evidence="1">
    <location>
        <begin position="93"/>
        <end position="103"/>
    </location>
</feature>
<feature type="region of interest" description="Disordered" evidence="1">
    <location>
        <begin position="21"/>
        <end position="43"/>
    </location>
</feature>
<name>A0A2V3VEI5_9SPHN</name>
<evidence type="ECO:0000313" key="4">
    <source>
        <dbReference type="Proteomes" id="UP000248014"/>
    </source>
</evidence>